<accession>A0ABW0FMD3</accession>
<proteinExistence type="predicted"/>
<dbReference type="PANTHER" id="PTHR43798:SF33">
    <property type="entry name" value="HYDROLASE, PUTATIVE (AFU_ORTHOLOGUE AFUA_2G14860)-RELATED"/>
    <property type="match status" value="1"/>
</dbReference>
<evidence type="ECO:0000313" key="4">
    <source>
        <dbReference type="Proteomes" id="UP001595937"/>
    </source>
</evidence>
<dbReference type="InterPro" id="IPR029058">
    <property type="entry name" value="AB_hydrolase_fold"/>
</dbReference>
<dbReference type="EMBL" id="JBHSLN010000089">
    <property type="protein sequence ID" value="MFC5299560.1"/>
    <property type="molecule type" value="Genomic_DNA"/>
</dbReference>
<keyword evidence="4" id="KW-1185">Reference proteome</keyword>
<evidence type="ECO:0000256" key="1">
    <source>
        <dbReference type="SAM" id="MobiDB-lite"/>
    </source>
</evidence>
<dbReference type="SUPFAM" id="SSF53474">
    <property type="entry name" value="alpha/beta-Hydrolases"/>
    <property type="match status" value="1"/>
</dbReference>
<feature type="domain" description="AB hydrolase-1" evidence="2">
    <location>
        <begin position="117"/>
        <end position="249"/>
    </location>
</feature>
<name>A0ABW0FMD3_9MICO</name>
<dbReference type="GO" id="GO:0016787">
    <property type="term" value="F:hydrolase activity"/>
    <property type="evidence" value="ECO:0007669"/>
    <property type="project" value="UniProtKB-KW"/>
</dbReference>
<protein>
    <submittedName>
        <fullName evidence="3">Alpha/beta fold hydrolase</fullName>
    </submittedName>
</protein>
<dbReference type="Gene3D" id="3.40.50.1820">
    <property type="entry name" value="alpha/beta hydrolase"/>
    <property type="match status" value="1"/>
</dbReference>
<reference evidence="4" key="1">
    <citation type="journal article" date="2019" name="Int. J. Syst. Evol. Microbiol.">
        <title>The Global Catalogue of Microorganisms (GCM) 10K type strain sequencing project: providing services to taxonomists for standard genome sequencing and annotation.</title>
        <authorList>
            <consortium name="The Broad Institute Genomics Platform"/>
            <consortium name="The Broad Institute Genome Sequencing Center for Infectious Disease"/>
            <person name="Wu L."/>
            <person name="Ma J."/>
        </authorList>
    </citation>
    <scope>NUCLEOTIDE SEQUENCE [LARGE SCALE GENOMIC DNA]</scope>
    <source>
        <strain evidence="4">CGMCC 1.16455</strain>
    </source>
</reference>
<feature type="region of interest" description="Disordered" evidence="1">
    <location>
        <begin position="1"/>
        <end position="32"/>
    </location>
</feature>
<dbReference type="Proteomes" id="UP001595937">
    <property type="component" value="Unassembled WGS sequence"/>
</dbReference>
<keyword evidence="3" id="KW-0378">Hydrolase</keyword>
<sequence>MLEDPDVGTLMVDRPHRQRPAPPSRRGDGRTSRPIALTAMALGATLLGAGLAVVRELRSRPAPVGRWRSAAGRAQYLVAYEATLAELPEPDVTLDVPTGFGTVRVYRYAGTGTSRSPLLLLPGTRSGAPVWADTIPHLLRTADVYALDLLGEPGLSVQDRPISSDDDIATWLDQVLAALPEESFHLLGLSVGGRTATALAVRRPAQVASMTLLDPGMTLAPLPPGTIVRSIPASLPWFPRSWRDAFTSHLSGGIEVEDLPVARMIEAGMQHFRMALPQPALIAPELLAQCEPPVLAIIAGNSTIHDPQQAAETARSLIPDVHVHVIPGASHAISGEHPREIAALVDGFVQEVDAR</sequence>
<dbReference type="InterPro" id="IPR050266">
    <property type="entry name" value="AB_hydrolase_sf"/>
</dbReference>
<evidence type="ECO:0000313" key="3">
    <source>
        <dbReference type="EMBL" id="MFC5299560.1"/>
    </source>
</evidence>
<organism evidence="3 4">
    <name type="scientific">Brachybacterium tyrofermentans</name>
    <dbReference type="NCBI Taxonomy" id="47848"/>
    <lineage>
        <taxon>Bacteria</taxon>
        <taxon>Bacillati</taxon>
        <taxon>Actinomycetota</taxon>
        <taxon>Actinomycetes</taxon>
        <taxon>Micrococcales</taxon>
        <taxon>Dermabacteraceae</taxon>
        <taxon>Brachybacterium</taxon>
    </lineage>
</organism>
<dbReference type="PANTHER" id="PTHR43798">
    <property type="entry name" value="MONOACYLGLYCEROL LIPASE"/>
    <property type="match status" value="1"/>
</dbReference>
<gene>
    <name evidence="3" type="ORF">ACFPK8_18760</name>
</gene>
<comment type="caution">
    <text evidence="3">The sequence shown here is derived from an EMBL/GenBank/DDBJ whole genome shotgun (WGS) entry which is preliminary data.</text>
</comment>
<dbReference type="Pfam" id="PF00561">
    <property type="entry name" value="Abhydrolase_1"/>
    <property type="match status" value="1"/>
</dbReference>
<dbReference type="RefSeq" id="WP_343926229.1">
    <property type="nucleotide sequence ID" value="NZ_BAAAIR010000050.1"/>
</dbReference>
<dbReference type="GeneID" id="303299096"/>
<dbReference type="InterPro" id="IPR000073">
    <property type="entry name" value="AB_hydrolase_1"/>
</dbReference>
<evidence type="ECO:0000259" key="2">
    <source>
        <dbReference type="Pfam" id="PF00561"/>
    </source>
</evidence>